<evidence type="ECO:0000256" key="1">
    <source>
        <dbReference type="ARBA" id="ARBA00009121"/>
    </source>
</evidence>
<dbReference type="Pfam" id="PF01607">
    <property type="entry name" value="CBM_14"/>
    <property type="match status" value="2"/>
</dbReference>
<evidence type="ECO:0000313" key="7">
    <source>
        <dbReference type="Proteomes" id="UP000694941"/>
    </source>
</evidence>
<reference evidence="8 9" key="1">
    <citation type="submission" date="2025-05" db="UniProtKB">
        <authorList>
            <consortium name="RefSeq"/>
        </authorList>
    </citation>
    <scope>IDENTIFICATION</scope>
    <source>
        <tissue evidence="8 9">Muscle</tissue>
    </source>
</reference>
<keyword evidence="4" id="KW-0732">Signal</keyword>
<evidence type="ECO:0000256" key="3">
    <source>
        <dbReference type="SAM" id="MobiDB-lite"/>
    </source>
</evidence>
<dbReference type="PROSITE" id="PS51257">
    <property type="entry name" value="PROKAR_LIPOPROTEIN"/>
    <property type="match status" value="1"/>
</dbReference>
<accession>A0ABM1TNB9</accession>
<feature type="region of interest" description="Disordered" evidence="3">
    <location>
        <begin position="770"/>
        <end position="801"/>
    </location>
</feature>
<dbReference type="PROSITE" id="PS51910">
    <property type="entry name" value="GH18_2"/>
    <property type="match status" value="1"/>
</dbReference>
<dbReference type="GeneID" id="106473179"/>
<sequence>MWWRYLLFLVGLTSQACASDLKLVCYYTNWAVYRPGLAKFSPENINPFLCTHLIYAFAGFGKDYELKPLDSYNDIEKGNYRKFVGLKKHNQDLKTMIAIGGWNEGSKRFSRLVRESSTREKFIHSVIRYLRQNRFDGLELDWEYPGSRDGSSNGDRKGYALLIKELREAFNQEGDSRRKERLILSVAVPAGKDYIDNGYDVPEISKYVDFMNVLSYDYHTAYEAIVDHHAPLYKPPDVGRWDERNRLNLNWTISYYLELGAPRHKLIVGVPTYGRSFTLLDPDDNEINAAADGPGEEGSSSREKGYLSYHEICQNILEKDWEVRRPYSDIFGPYCFKDNQWVGFDDEVIITKKANYIREQGLGGAMVWTLADDDFRGLCGEEQSPLVTTLRNALLTGNKEHPIKSVVQTILDEVKQQLSPDSESYRKKYRRLSGYNRLRDSARTNSENPKYLLQTPKPPTTPDPGGDFICTDEGFFRNPRNCKKYYWCLDSGPAELGIVPHTFTCPAGLYFNPQRDSCDYRQNVHCEEESAPKPTTSRPSRTTRRPFRFKRPRLSFRKTTTTTTTEVPQTQAPTTHNLADLVRLLQSLLKTEQTTEEVTTLVSETLAPTSRTLPDYITPQFSKVQSVTQSITSTSSPTSTESSPTLNIPRYRRPIRPSQYLPATLSPKDFSSPSPGHLTNQVPRRPQFEAEPDSEKLFKYVEPNRRQTSSRSNKTQEESNPFSNYQDPDRSSDPEERKETDSLFIYKNPERTKVQTPTEPPLEVEPATQFTHTLPNNPIQYNTPIRSSPTPTTTPHKENKKVQLLNRKRGHQRFRPRFRIRTRTRSRENEDAVSSRVSSVTLPKDQELQDFKPVQRAIRRRLRPLRTTTTPAPRGPGVTVAESMNVQCMRQGIHRNPKNCSQFIMCAPVFEEGFRSYFYDCPDGKIFDETLGRCTTGNPDTCEITV</sequence>
<gene>
    <name evidence="8 9" type="primary">LOC106473179</name>
</gene>
<dbReference type="Gene3D" id="2.170.140.10">
    <property type="entry name" value="Chitin binding domain"/>
    <property type="match status" value="2"/>
</dbReference>
<dbReference type="PANTHER" id="PTHR11177">
    <property type="entry name" value="CHITINASE"/>
    <property type="match status" value="1"/>
</dbReference>
<feature type="region of interest" description="Disordered" evidence="3">
    <location>
        <begin position="438"/>
        <end position="464"/>
    </location>
</feature>
<evidence type="ECO:0000256" key="4">
    <source>
        <dbReference type="SAM" id="SignalP"/>
    </source>
</evidence>
<dbReference type="InterPro" id="IPR002557">
    <property type="entry name" value="Chitin-bd_dom"/>
</dbReference>
<feature type="compositionally biased region" description="Basic and acidic residues" evidence="3">
    <location>
        <begin position="727"/>
        <end position="741"/>
    </location>
</feature>
<dbReference type="InterPro" id="IPR029070">
    <property type="entry name" value="Chitinase_insertion_sf"/>
</dbReference>
<evidence type="ECO:0000259" key="6">
    <source>
        <dbReference type="PROSITE" id="PS51910"/>
    </source>
</evidence>
<dbReference type="Gene3D" id="3.20.20.80">
    <property type="entry name" value="Glycosidases"/>
    <property type="match status" value="1"/>
</dbReference>
<dbReference type="SMART" id="SM00494">
    <property type="entry name" value="ChtBD2"/>
    <property type="match status" value="2"/>
</dbReference>
<feature type="compositionally biased region" description="Basic and acidic residues" evidence="3">
    <location>
        <begin position="693"/>
        <end position="705"/>
    </location>
</feature>
<evidence type="ECO:0000313" key="9">
    <source>
        <dbReference type="RefSeq" id="XP_022257376.1"/>
    </source>
</evidence>
<comment type="similarity">
    <text evidence="1">Belongs to the glycosyl hydrolase 18 family. Chitinase class II subfamily.</text>
</comment>
<feature type="region of interest" description="Disordered" evidence="3">
    <location>
        <begin position="628"/>
        <end position="746"/>
    </location>
</feature>
<dbReference type="SMART" id="SM00636">
    <property type="entry name" value="Glyco_18"/>
    <property type="match status" value="1"/>
</dbReference>
<feature type="compositionally biased region" description="Polar residues" evidence="3">
    <location>
        <begin position="669"/>
        <end position="682"/>
    </location>
</feature>
<feature type="compositionally biased region" description="Polar residues" evidence="3">
    <location>
        <begin position="770"/>
        <end position="788"/>
    </location>
</feature>
<feature type="domain" description="GH18" evidence="6">
    <location>
        <begin position="21"/>
        <end position="397"/>
    </location>
</feature>
<dbReference type="RefSeq" id="XP_022257376.1">
    <property type="nucleotide sequence ID" value="XM_022401668.1"/>
</dbReference>
<evidence type="ECO:0000313" key="8">
    <source>
        <dbReference type="RefSeq" id="XP_022257375.1"/>
    </source>
</evidence>
<name>A0ABM1TNB9_LIMPO</name>
<dbReference type="InterPro" id="IPR011583">
    <property type="entry name" value="Chitinase_II/V-like_cat"/>
</dbReference>
<proteinExistence type="inferred from homology"/>
<evidence type="ECO:0000256" key="2">
    <source>
        <dbReference type="ARBA" id="ARBA00022669"/>
    </source>
</evidence>
<organism evidence="7 8">
    <name type="scientific">Limulus polyphemus</name>
    <name type="common">Atlantic horseshoe crab</name>
    <dbReference type="NCBI Taxonomy" id="6850"/>
    <lineage>
        <taxon>Eukaryota</taxon>
        <taxon>Metazoa</taxon>
        <taxon>Ecdysozoa</taxon>
        <taxon>Arthropoda</taxon>
        <taxon>Chelicerata</taxon>
        <taxon>Merostomata</taxon>
        <taxon>Xiphosura</taxon>
        <taxon>Limulidae</taxon>
        <taxon>Limulus</taxon>
    </lineage>
</organism>
<feature type="domain" description="Chitin-binding type-2" evidence="5">
    <location>
        <begin position="885"/>
        <end position="944"/>
    </location>
</feature>
<feature type="compositionally biased region" description="Polar residues" evidence="3">
    <location>
        <begin position="706"/>
        <end position="726"/>
    </location>
</feature>
<feature type="signal peptide" evidence="4">
    <location>
        <begin position="1"/>
        <end position="18"/>
    </location>
</feature>
<feature type="chain" id="PRO_5045023266" evidence="4">
    <location>
        <begin position="19"/>
        <end position="946"/>
    </location>
</feature>
<feature type="domain" description="Chitin-binding type-2" evidence="5">
    <location>
        <begin position="467"/>
        <end position="528"/>
    </location>
</feature>
<dbReference type="CDD" id="cd02872">
    <property type="entry name" value="GH18_chitolectin_chitotriosidase"/>
    <property type="match status" value="1"/>
</dbReference>
<keyword evidence="7" id="KW-1185">Reference proteome</keyword>
<dbReference type="InterPro" id="IPR001223">
    <property type="entry name" value="Glyco_hydro18_cat"/>
</dbReference>
<dbReference type="PANTHER" id="PTHR11177:SF399">
    <property type="entry name" value="CHITINASE 6, ISOFORM C"/>
    <property type="match status" value="1"/>
</dbReference>
<dbReference type="SUPFAM" id="SSF57625">
    <property type="entry name" value="Invertebrate chitin-binding proteins"/>
    <property type="match status" value="2"/>
</dbReference>
<feature type="region of interest" description="Disordered" evidence="3">
    <location>
        <begin position="527"/>
        <end position="547"/>
    </location>
</feature>
<dbReference type="Proteomes" id="UP000694941">
    <property type="component" value="Unplaced"/>
</dbReference>
<keyword evidence="2" id="KW-0147">Chitin-binding</keyword>
<dbReference type="Pfam" id="PF00704">
    <property type="entry name" value="Glyco_hydro_18"/>
    <property type="match status" value="1"/>
</dbReference>
<protein>
    <submittedName>
        <fullName evidence="8 9">Oviduct-specific glycoprotein-like</fullName>
    </submittedName>
</protein>
<dbReference type="InterPro" id="IPR036508">
    <property type="entry name" value="Chitin-bd_dom_sf"/>
</dbReference>
<dbReference type="InterPro" id="IPR050314">
    <property type="entry name" value="Glycosyl_Hydrlase_18"/>
</dbReference>
<dbReference type="PROSITE" id="PS50940">
    <property type="entry name" value="CHIT_BIND_II"/>
    <property type="match status" value="2"/>
</dbReference>
<dbReference type="Gene3D" id="3.10.50.10">
    <property type="match status" value="1"/>
</dbReference>
<dbReference type="InterPro" id="IPR017853">
    <property type="entry name" value="GH"/>
</dbReference>
<feature type="compositionally biased region" description="Low complexity" evidence="3">
    <location>
        <begin position="628"/>
        <end position="645"/>
    </location>
</feature>
<evidence type="ECO:0000259" key="5">
    <source>
        <dbReference type="PROSITE" id="PS50940"/>
    </source>
</evidence>
<dbReference type="RefSeq" id="XP_022257375.1">
    <property type="nucleotide sequence ID" value="XM_022401667.1"/>
</dbReference>
<dbReference type="SUPFAM" id="SSF51445">
    <property type="entry name" value="(Trans)glycosidases"/>
    <property type="match status" value="1"/>
</dbReference>
<dbReference type="SUPFAM" id="SSF54556">
    <property type="entry name" value="Chitinase insertion domain"/>
    <property type="match status" value="1"/>
</dbReference>